<feature type="transmembrane region" description="Helical" evidence="2">
    <location>
        <begin position="145"/>
        <end position="172"/>
    </location>
</feature>
<name>A0AAV2YT14_9STRA</name>
<dbReference type="Gene3D" id="1.10.287.110">
    <property type="entry name" value="DnaJ domain"/>
    <property type="match status" value="1"/>
</dbReference>
<dbReference type="InterPro" id="IPR001623">
    <property type="entry name" value="DnaJ_domain"/>
</dbReference>
<accession>A0AAV2YT14</accession>
<proteinExistence type="predicted"/>
<protein>
    <recommendedName>
        <fullName evidence="3">J domain-containing protein</fullName>
    </recommendedName>
</protein>
<keyword evidence="2" id="KW-0812">Transmembrane</keyword>
<dbReference type="InterPro" id="IPR036869">
    <property type="entry name" value="J_dom_sf"/>
</dbReference>
<dbReference type="Pfam" id="PF00226">
    <property type="entry name" value="DnaJ"/>
    <property type="match status" value="1"/>
</dbReference>
<comment type="caution">
    <text evidence="4">The sequence shown here is derived from an EMBL/GenBank/DDBJ whole genome shotgun (WGS) entry which is preliminary data.</text>
</comment>
<dbReference type="PRINTS" id="PR00625">
    <property type="entry name" value="JDOMAIN"/>
</dbReference>
<feature type="region of interest" description="Disordered" evidence="1">
    <location>
        <begin position="209"/>
        <end position="233"/>
    </location>
</feature>
<evidence type="ECO:0000256" key="2">
    <source>
        <dbReference type="SAM" id="Phobius"/>
    </source>
</evidence>
<feature type="compositionally biased region" description="Basic residues" evidence="1">
    <location>
        <begin position="222"/>
        <end position="233"/>
    </location>
</feature>
<dbReference type="CDD" id="cd06257">
    <property type="entry name" value="DnaJ"/>
    <property type="match status" value="1"/>
</dbReference>
<dbReference type="AlphaFoldDB" id="A0AAV2YT14"/>
<sequence length="233" mass="27141">MGAKQWAQRLVIALVLAVAAGVAGICIYETFINDFSSLNHYETLGVPRNAAPADIKRAFRDLSLRYHPDKATYNAELQVRRFHQISDANTVLMNDESRRQYDQQLYEQELRARMMGRLPGWRFTPLTWETEDVLLFYLQELPLRVAMWLSAWLSVDGLLTCLVFLGCVVFVLEVIQRLLRRISDFFTFRRSKQDMIDREEAMRAARARQQEKLQAASEEAKVRRRQVRGRAAQ</sequence>
<evidence type="ECO:0000313" key="5">
    <source>
        <dbReference type="Proteomes" id="UP001146120"/>
    </source>
</evidence>
<keyword evidence="2" id="KW-0472">Membrane</keyword>
<keyword evidence="2" id="KW-1133">Transmembrane helix</keyword>
<reference evidence="4" key="2">
    <citation type="journal article" date="2023" name="Microbiol Resour">
        <title>Decontamination and Annotation of the Draft Genome Sequence of the Oomycete Lagenidium giganteum ARSEF 373.</title>
        <authorList>
            <person name="Morgan W.R."/>
            <person name="Tartar A."/>
        </authorList>
    </citation>
    <scope>NUCLEOTIDE SEQUENCE</scope>
    <source>
        <strain evidence="4">ARSEF 373</strain>
    </source>
</reference>
<dbReference type="PROSITE" id="PS50076">
    <property type="entry name" value="DNAJ_2"/>
    <property type="match status" value="1"/>
</dbReference>
<dbReference type="PANTHER" id="PTHR24074">
    <property type="entry name" value="CO-CHAPERONE PROTEIN DJLA"/>
    <property type="match status" value="1"/>
</dbReference>
<evidence type="ECO:0000259" key="3">
    <source>
        <dbReference type="PROSITE" id="PS50076"/>
    </source>
</evidence>
<dbReference type="EMBL" id="DAKRPA010000151">
    <property type="protein sequence ID" value="DAZ96933.1"/>
    <property type="molecule type" value="Genomic_DNA"/>
</dbReference>
<dbReference type="Proteomes" id="UP001146120">
    <property type="component" value="Unassembled WGS sequence"/>
</dbReference>
<dbReference type="InterPro" id="IPR050817">
    <property type="entry name" value="DjlA_DnaK_co-chaperone"/>
</dbReference>
<evidence type="ECO:0000256" key="1">
    <source>
        <dbReference type="SAM" id="MobiDB-lite"/>
    </source>
</evidence>
<organism evidence="4 5">
    <name type="scientific">Lagenidium giganteum</name>
    <dbReference type="NCBI Taxonomy" id="4803"/>
    <lineage>
        <taxon>Eukaryota</taxon>
        <taxon>Sar</taxon>
        <taxon>Stramenopiles</taxon>
        <taxon>Oomycota</taxon>
        <taxon>Peronosporomycetes</taxon>
        <taxon>Pythiales</taxon>
        <taxon>Pythiaceae</taxon>
    </lineage>
</organism>
<reference evidence="4" key="1">
    <citation type="submission" date="2022-11" db="EMBL/GenBank/DDBJ databases">
        <authorList>
            <person name="Morgan W.R."/>
            <person name="Tartar A."/>
        </authorList>
    </citation>
    <scope>NUCLEOTIDE SEQUENCE</scope>
    <source>
        <strain evidence="4">ARSEF 373</strain>
    </source>
</reference>
<gene>
    <name evidence="4" type="ORF">N0F65_012036</name>
</gene>
<evidence type="ECO:0000313" key="4">
    <source>
        <dbReference type="EMBL" id="DAZ96933.1"/>
    </source>
</evidence>
<dbReference type="SUPFAM" id="SSF46565">
    <property type="entry name" value="Chaperone J-domain"/>
    <property type="match status" value="1"/>
</dbReference>
<feature type="domain" description="J" evidence="3">
    <location>
        <begin position="39"/>
        <end position="105"/>
    </location>
</feature>
<keyword evidence="5" id="KW-1185">Reference proteome</keyword>
<dbReference type="SMART" id="SM00271">
    <property type="entry name" value="DnaJ"/>
    <property type="match status" value="1"/>
</dbReference>